<evidence type="ECO:0000256" key="1">
    <source>
        <dbReference type="ARBA" id="ARBA00004370"/>
    </source>
</evidence>
<comment type="subcellular location">
    <subcellularLocation>
        <location evidence="1">Membrane</location>
    </subcellularLocation>
</comment>
<keyword evidence="3 5" id="KW-1133">Transmembrane helix</keyword>
<dbReference type="Pfam" id="PF04688">
    <property type="entry name" value="Holin_SPP1"/>
    <property type="match status" value="1"/>
</dbReference>
<gene>
    <name evidence="6" type="ORF">H8S45_15840</name>
</gene>
<dbReference type="EMBL" id="JACOPL010000067">
    <property type="protein sequence ID" value="MBC5726909.1"/>
    <property type="molecule type" value="Genomic_DNA"/>
</dbReference>
<name>A0A923LXC4_9FIRM</name>
<feature type="transmembrane region" description="Helical" evidence="5">
    <location>
        <begin position="12"/>
        <end position="31"/>
    </location>
</feature>
<feature type="transmembrane region" description="Helical" evidence="5">
    <location>
        <begin position="37"/>
        <end position="56"/>
    </location>
</feature>
<evidence type="ECO:0000256" key="4">
    <source>
        <dbReference type="ARBA" id="ARBA00023136"/>
    </source>
</evidence>
<organism evidence="6 7">
    <name type="scientific">Agathobaculum faecis</name>
    <dbReference type="NCBI Taxonomy" id="2763013"/>
    <lineage>
        <taxon>Bacteria</taxon>
        <taxon>Bacillati</taxon>
        <taxon>Bacillota</taxon>
        <taxon>Clostridia</taxon>
        <taxon>Eubacteriales</taxon>
        <taxon>Butyricicoccaceae</taxon>
        <taxon>Agathobaculum</taxon>
    </lineage>
</organism>
<sequence>MKITSGTLARTIILALALINQVLSMCGIAVLPIEDAQVETIVTTLWTVIAAVVAWWKNNSFTAPA</sequence>
<proteinExistence type="predicted"/>
<dbReference type="RefSeq" id="WP_186950602.1">
    <property type="nucleotide sequence ID" value="NZ_JACOPL010000067.1"/>
</dbReference>
<evidence type="ECO:0000313" key="6">
    <source>
        <dbReference type="EMBL" id="MBC5726909.1"/>
    </source>
</evidence>
<accession>A0A923LXC4</accession>
<evidence type="ECO:0000256" key="3">
    <source>
        <dbReference type="ARBA" id="ARBA00022989"/>
    </source>
</evidence>
<keyword evidence="2 5" id="KW-0812">Transmembrane</keyword>
<evidence type="ECO:0000256" key="2">
    <source>
        <dbReference type="ARBA" id="ARBA00022692"/>
    </source>
</evidence>
<dbReference type="NCBIfam" id="TIGR01592">
    <property type="entry name" value="holin_SPP1"/>
    <property type="match status" value="1"/>
</dbReference>
<dbReference type="InterPro" id="IPR006479">
    <property type="entry name" value="Holin"/>
</dbReference>
<dbReference type="Proteomes" id="UP000606499">
    <property type="component" value="Unassembled WGS sequence"/>
</dbReference>
<feature type="non-terminal residue" evidence="6">
    <location>
        <position position="65"/>
    </location>
</feature>
<reference evidence="6" key="1">
    <citation type="submission" date="2020-08" db="EMBL/GenBank/DDBJ databases">
        <title>Genome public.</title>
        <authorList>
            <person name="Liu C."/>
            <person name="Sun Q."/>
        </authorList>
    </citation>
    <scope>NUCLEOTIDE SEQUENCE</scope>
    <source>
        <strain evidence="6">NSJ-28</strain>
    </source>
</reference>
<keyword evidence="4 5" id="KW-0472">Membrane</keyword>
<keyword evidence="7" id="KW-1185">Reference proteome</keyword>
<comment type="caution">
    <text evidence="6">The sequence shown here is derived from an EMBL/GenBank/DDBJ whole genome shotgun (WGS) entry which is preliminary data.</text>
</comment>
<dbReference type="AlphaFoldDB" id="A0A923LXC4"/>
<dbReference type="GO" id="GO:0016020">
    <property type="term" value="C:membrane"/>
    <property type="evidence" value="ECO:0007669"/>
    <property type="project" value="UniProtKB-SubCell"/>
</dbReference>
<evidence type="ECO:0000256" key="5">
    <source>
        <dbReference type="SAM" id="Phobius"/>
    </source>
</evidence>
<evidence type="ECO:0000313" key="7">
    <source>
        <dbReference type="Proteomes" id="UP000606499"/>
    </source>
</evidence>
<protein>
    <submittedName>
        <fullName evidence="6">Phage holin</fullName>
    </submittedName>
</protein>